<keyword evidence="4 15" id="KW-0963">Cytoplasm</keyword>
<dbReference type="Proteomes" id="UP000000447">
    <property type="component" value="Chromosome"/>
</dbReference>
<dbReference type="EMBL" id="CP001275">
    <property type="protein sequence ID" value="ACM05510.1"/>
    <property type="molecule type" value="Genomic_DNA"/>
</dbReference>
<dbReference type="KEGG" id="tro:trd_0640"/>
<dbReference type="InterPro" id="IPR045864">
    <property type="entry name" value="aa-tRNA-synth_II/BPL/LPL"/>
</dbReference>
<feature type="binding site" evidence="15">
    <location>
        <position position="466"/>
    </location>
    <ligand>
        <name>Mg(2+)</name>
        <dbReference type="ChEBI" id="CHEBI:18420"/>
        <note>shared with alpha subunit</note>
    </ligand>
</feature>
<accession>B9KYT6</accession>
<dbReference type="PANTHER" id="PTHR10947">
    <property type="entry name" value="PHENYLALANYL-TRNA SYNTHETASE BETA CHAIN AND LEUCINE-RICH REPEAT-CONTAINING PROTEIN 47"/>
    <property type="match status" value="1"/>
</dbReference>
<evidence type="ECO:0000256" key="4">
    <source>
        <dbReference type="ARBA" id="ARBA00022490"/>
    </source>
</evidence>
<dbReference type="InterPro" id="IPR045060">
    <property type="entry name" value="Phe-tRNA-ligase_IIc_bsu"/>
</dbReference>
<keyword evidence="13 15" id="KW-0030">Aminoacyl-tRNA synthetase</keyword>
<feature type="binding site" evidence="15">
    <location>
        <position position="470"/>
    </location>
    <ligand>
        <name>Mg(2+)</name>
        <dbReference type="ChEBI" id="CHEBI:18420"/>
        <note>shared with alpha subunit</note>
    </ligand>
</feature>
<evidence type="ECO:0000259" key="18">
    <source>
        <dbReference type="PROSITE" id="PS51447"/>
    </source>
</evidence>
<evidence type="ECO:0000256" key="3">
    <source>
        <dbReference type="ARBA" id="ARBA00011209"/>
    </source>
</evidence>
<reference evidence="20 21" key="1">
    <citation type="journal article" date="2009" name="PLoS ONE">
        <title>Complete genome sequence of the aerobic CO-oxidizing thermophile Thermomicrobium roseum.</title>
        <authorList>
            <person name="Wu D."/>
            <person name="Raymond J."/>
            <person name="Wu M."/>
            <person name="Chatterji S."/>
            <person name="Ren Q."/>
            <person name="Graham J.E."/>
            <person name="Bryant D.A."/>
            <person name="Robb F."/>
            <person name="Colman A."/>
            <person name="Tallon L.J."/>
            <person name="Badger J.H."/>
            <person name="Madupu R."/>
            <person name="Ward N.L."/>
            <person name="Eisen J.A."/>
        </authorList>
    </citation>
    <scope>NUCLEOTIDE SEQUENCE [LARGE SCALE GENOMIC DNA]</scope>
    <source>
        <strain evidence="21">ATCC 27502 / DSM 5159 / P-2</strain>
    </source>
</reference>
<dbReference type="PANTHER" id="PTHR10947:SF0">
    <property type="entry name" value="PHENYLALANINE--TRNA LIGASE BETA SUBUNIT"/>
    <property type="match status" value="1"/>
</dbReference>
<keyword evidence="11 16" id="KW-0694">RNA-binding</keyword>
<evidence type="ECO:0000259" key="19">
    <source>
        <dbReference type="PROSITE" id="PS51483"/>
    </source>
</evidence>
<keyword evidence="8 15" id="KW-0547">Nucleotide-binding</keyword>
<evidence type="ECO:0000259" key="17">
    <source>
        <dbReference type="PROSITE" id="PS50886"/>
    </source>
</evidence>
<dbReference type="InterPro" id="IPR036690">
    <property type="entry name" value="Fdx_antiC-bd_sf"/>
</dbReference>
<dbReference type="SUPFAM" id="SSF55681">
    <property type="entry name" value="Class II aaRS and biotin synthetases"/>
    <property type="match status" value="1"/>
</dbReference>
<proteinExistence type="inferred from homology"/>
<keyword evidence="10 15" id="KW-0460">Magnesium</keyword>
<dbReference type="eggNOG" id="COG0072">
    <property type="taxonomic scope" value="Bacteria"/>
</dbReference>
<dbReference type="AlphaFoldDB" id="B9KYT6"/>
<dbReference type="EC" id="6.1.1.20" evidence="15"/>
<protein>
    <recommendedName>
        <fullName evidence="15">Phenylalanine--tRNA ligase beta subunit</fullName>
        <ecNumber evidence="15">6.1.1.20</ecNumber>
    </recommendedName>
    <alternativeName>
        <fullName evidence="15">Phenylalanyl-tRNA synthetase beta subunit</fullName>
        <shortName evidence="15">PheRS</shortName>
    </alternativeName>
</protein>
<dbReference type="GO" id="GO:0009328">
    <property type="term" value="C:phenylalanine-tRNA ligase complex"/>
    <property type="evidence" value="ECO:0007669"/>
    <property type="project" value="TreeGrafter"/>
</dbReference>
<dbReference type="Gene3D" id="2.40.50.140">
    <property type="entry name" value="Nucleic acid-binding proteins"/>
    <property type="match status" value="1"/>
</dbReference>
<evidence type="ECO:0000256" key="11">
    <source>
        <dbReference type="ARBA" id="ARBA00022884"/>
    </source>
</evidence>
<dbReference type="InterPro" id="IPR012340">
    <property type="entry name" value="NA-bd_OB-fold"/>
</dbReference>
<dbReference type="SMART" id="SM00873">
    <property type="entry name" value="B3_4"/>
    <property type="match status" value="1"/>
</dbReference>
<dbReference type="PROSITE" id="PS51483">
    <property type="entry name" value="B5"/>
    <property type="match status" value="1"/>
</dbReference>
<keyword evidence="12 15" id="KW-0648">Protein biosynthesis</keyword>
<keyword evidence="7 15" id="KW-0479">Metal-binding</keyword>
<evidence type="ECO:0000256" key="10">
    <source>
        <dbReference type="ARBA" id="ARBA00022842"/>
    </source>
</evidence>
<organism evidence="20 21">
    <name type="scientific">Thermomicrobium roseum (strain ATCC 27502 / DSM 5159 / P-2)</name>
    <dbReference type="NCBI Taxonomy" id="309801"/>
    <lineage>
        <taxon>Bacteria</taxon>
        <taxon>Pseudomonadati</taxon>
        <taxon>Thermomicrobiota</taxon>
        <taxon>Thermomicrobia</taxon>
        <taxon>Thermomicrobiales</taxon>
        <taxon>Thermomicrobiaceae</taxon>
        <taxon>Thermomicrobium</taxon>
    </lineage>
</organism>
<evidence type="ECO:0000256" key="1">
    <source>
        <dbReference type="ARBA" id="ARBA00004496"/>
    </source>
</evidence>
<evidence type="ECO:0000256" key="8">
    <source>
        <dbReference type="ARBA" id="ARBA00022741"/>
    </source>
</evidence>
<evidence type="ECO:0000256" key="14">
    <source>
        <dbReference type="ARBA" id="ARBA00049255"/>
    </source>
</evidence>
<feature type="domain" description="B5" evidence="19">
    <location>
        <begin position="403"/>
        <end position="482"/>
    </location>
</feature>
<comment type="subcellular location">
    <subcellularLocation>
        <location evidence="1 15">Cytoplasm</location>
    </subcellularLocation>
</comment>
<dbReference type="InterPro" id="IPR005121">
    <property type="entry name" value="Fdx_antiC-bd"/>
</dbReference>
<dbReference type="InterPro" id="IPR004532">
    <property type="entry name" value="Phe-tRNA-ligase_IIc_bsu_bact"/>
</dbReference>
<dbReference type="NCBIfam" id="TIGR00472">
    <property type="entry name" value="pheT_bact"/>
    <property type="match status" value="1"/>
</dbReference>
<dbReference type="PROSITE" id="PS50886">
    <property type="entry name" value="TRBD"/>
    <property type="match status" value="1"/>
</dbReference>
<keyword evidence="21" id="KW-1185">Reference proteome</keyword>
<evidence type="ECO:0000256" key="5">
    <source>
        <dbReference type="ARBA" id="ARBA00022555"/>
    </source>
</evidence>
<comment type="subunit">
    <text evidence="3 15">Tetramer of two alpha and two beta subunits.</text>
</comment>
<gene>
    <name evidence="15 20" type="primary">pheT</name>
    <name evidence="20" type="ordered locus">trd_0640</name>
</gene>
<dbReference type="SUPFAM" id="SSF46955">
    <property type="entry name" value="Putative DNA-binding domain"/>
    <property type="match status" value="1"/>
</dbReference>
<dbReference type="Pfam" id="PF01588">
    <property type="entry name" value="tRNA_bind"/>
    <property type="match status" value="1"/>
</dbReference>
<comment type="catalytic activity">
    <reaction evidence="14 15">
        <text>tRNA(Phe) + L-phenylalanine + ATP = L-phenylalanyl-tRNA(Phe) + AMP + diphosphate + H(+)</text>
        <dbReference type="Rhea" id="RHEA:19413"/>
        <dbReference type="Rhea" id="RHEA-COMP:9668"/>
        <dbReference type="Rhea" id="RHEA-COMP:9699"/>
        <dbReference type="ChEBI" id="CHEBI:15378"/>
        <dbReference type="ChEBI" id="CHEBI:30616"/>
        <dbReference type="ChEBI" id="CHEBI:33019"/>
        <dbReference type="ChEBI" id="CHEBI:58095"/>
        <dbReference type="ChEBI" id="CHEBI:78442"/>
        <dbReference type="ChEBI" id="CHEBI:78531"/>
        <dbReference type="ChEBI" id="CHEBI:456215"/>
        <dbReference type="EC" id="6.1.1.20"/>
    </reaction>
</comment>
<dbReference type="PROSITE" id="PS51447">
    <property type="entry name" value="FDX_ACB"/>
    <property type="match status" value="1"/>
</dbReference>
<dbReference type="InterPro" id="IPR005146">
    <property type="entry name" value="B3/B4_tRNA-bd"/>
</dbReference>
<dbReference type="InterPro" id="IPR033714">
    <property type="entry name" value="tRNA_bind_bactPheRS"/>
</dbReference>
<dbReference type="CDD" id="cd02796">
    <property type="entry name" value="tRNA_bind_bactPheRS"/>
    <property type="match status" value="1"/>
</dbReference>
<dbReference type="Gene3D" id="3.30.70.380">
    <property type="entry name" value="Ferrodoxin-fold anticodon-binding domain"/>
    <property type="match status" value="1"/>
</dbReference>
<feature type="domain" description="TRNA-binding" evidence="17">
    <location>
        <begin position="39"/>
        <end position="154"/>
    </location>
</feature>
<evidence type="ECO:0000256" key="2">
    <source>
        <dbReference type="ARBA" id="ARBA00008653"/>
    </source>
</evidence>
<dbReference type="Pfam" id="PF17759">
    <property type="entry name" value="tRNA_synthFbeta"/>
    <property type="match status" value="1"/>
</dbReference>
<dbReference type="RefSeq" id="WP_012642036.1">
    <property type="nucleotide sequence ID" value="NC_011959.1"/>
</dbReference>
<dbReference type="SUPFAM" id="SSF56037">
    <property type="entry name" value="PheT/TilS domain"/>
    <property type="match status" value="1"/>
</dbReference>
<dbReference type="CDD" id="cd00769">
    <property type="entry name" value="PheRS_beta_core"/>
    <property type="match status" value="1"/>
</dbReference>
<dbReference type="GO" id="GO:0006432">
    <property type="term" value="P:phenylalanyl-tRNA aminoacylation"/>
    <property type="evidence" value="ECO:0007669"/>
    <property type="project" value="UniProtKB-UniRule"/>
</dbReference>
<dbReference type="Pfam" id="PF03484">
    <property type="entry name" value="B5"/>
    <property type="match status" value="1"/>
</dbReference>
<dbReference type="SUPFAM" id="SSF50249">
    <property type="entry name" value="Nucleic acid-binding proteins"/>
    <property type="match status" value="1"/>
</dbReference>
<feature type="binding site" evidence="15">
    <location>
        <position position="460"/>
    </location>
    <ligand>
        <name>Mg(2+)</name>
        <dbReference type="ChEBI" id="CHEBI:18420"/>
        <note>shared with alpha subunit</note>
    </ligand>
</feature>
<feature type="domain" description="FDX-ACB" evidence="18">
    <location>
        <begin position="723"/>
        <end position="816"/>
    </location>
</feature>
<dbReference type="Gene3D" id="3.30.56.10">
    <property type="match status" value="2"/>
</dbReference>
<comment type="cofactor">
    <cofactor evidence="15">
        <name>Mg(2+)</name>
        <dbReference type="ChEBI" id="CHEBI:18420"/>
    </cofactor>
    <text evidence="15">Binds 2 magnesium ions per tetramer.</text>
</comment>
<evidence type="ECO:0000256" key="6">
    <source>
        <dbReference type="ARBA" id="ARBA00022598"/>
    </source>
</evidence>
<dbReference type="OrthoDB" id="9805455at2"/>
<evidence type="ECO:0000313" key="21">
    <source>
        <dbReference type="Proteomes" id="UP000000447"/>
    </source>
</evidence>
<dbReference type="InterPro" id="IPR041616">
    <property type="entry name" value="PheRS_beta_core"/>
</dbReference>
<evidence type="ECO:0000256" key="13">
    <source>
        <dbReference type="ARBA" id="ARBA00023146"/>
    </source>
</evidence>
<dbReference type="HOGENOM" id="CLU_016891_0_0_0"/>
<evidence type="ECO:0000256" key="16">
    <source>
        <dbReference type="PROSITE-ProRule" id="PRU00209"/>
    </source>
</evidence>
<dbReference type="GO" id="GO:0000287">
    <property type="term" value="F:magnesium ion binding"/>
    <property type="evidence" value="ECO:0007669"/>
    <property type="project" value="UniProtKB-UniRule"/>
</dbReference>
<feature type="binding site" evidence="15">
    <location>
        <position position="469"/>
    </location>
    <ligand>
        <name>Mg(2+)</name>
        <dbReference type="ChEBI" id="CHEBI:18420"/>
        <note>shared with alpha subunit</note>
    </ligand>
</feature>
<evidence type="ECO:0000313" key="20">
    <source>
        <dbReference type="EMBL" id="ACM05510.1"/>
    </source>
</evidence>
<dbReference type="Pfam" id="PF03147">
    <property type="entry name" value="FDX-ACB"/>
    <property type="match status" value="1"/>
</dbReference>
<evidence type="ECO:0000256" key="7">
    <source>
        <dbReference type="ARBA" id="ARBA00022723"/>
    </source>
</evidence>
<comment type="similarity">
    <text evidence="2 15">Belongs to the phenylalanyl-tRNA synthetase beta subunit family. Type 1 subfamily.</text>
</comment>
<evidence type="ECO:0000256" key="15">
    <source>
        <dbReference type="HAMAP-Rule" id="MF_00283"/>
    </source>
</evidence>
<dbReference type="InterPro" id="IPR002547">
    <property type="entry name" value="tRNA-bd_dom"/>
</dbReference>
<dbReference type="Gene3D" id="3.30.930.10">
    <property type="entry name" value="Bira Bifunctional Protein, Domain 2"/>
    <property type="match status" value="1"/>
</dbReference>
<dbReference type="eggNOG" id="COG0073">
    <property type="taxonomic scope" value="Bacteria"/>
</dbReference>
<dbReference type="STRING" id="309801.trd_0640"/>
<keyword evidence="9 15" id="KW-0067">ATP-binding</keyword>
<name>B9KYT6_THERP</name>
<keyword evidence="6 15" id="KW-0436">Ligase</keyword>
<dbReference type="SUPFAM" id="SSF54991">
    <property type="entry name" value="Anticodon-binding domain of PheRS"/>
    <property type="match status" value="1"/>
</dbReference>
<dbReference type="SMART" id="SM00874">
    <property type="entry name" value="B5"/>
    <property type="match status" value="1"/>
</dbReference>
<dbReference type="Gene3D" id="3.50.40.10">
    <property type="entry name" value="Phenylalanyl-trna Synthetase, Chain B, domain 3"/>
    <property type="match status" value="1"/>
</dbReference>
<keyword evidence="5 16" id="KW-0820">tRNA-binding</keyword>
<evidence type="ECO:0000256" key="9">
    <source>
        <dbReference type="ARBA" id="ARBA00022840"/>
    </source>
</evidence>
<dbReference type="GO" id="GO:0005524">
    <property type="term" value="F:ATP binding"/>
    <property type="evidence" value="ECO:0007669"/>
    <property type="project" value="UniProtKB-UniRule"/>
</dbReference>
<dbReference type="GO" id="GO:0000049">
    <property type="term" value="F:tRNA binding"/>
    <property type="evidence" value="ECO:0007669"/>
    <property type="project" value="UniProtKB-UniRule"/>
</dbReference>
<dbReference type="InterPro" id="IPR020825">
    <property type="entry name" value="Phe-tRNA_synthase-like_B3/B4"/>
</dbReference>
<sequence>MKVPMRWLQELVATDRSAEEIAERLTLAGLEVESIERIGAHWDKIYVGVVEKIEPHPNADRLVLATVDAGAHRLTVVTGAPNIAVGQKVALALAGATLYDGHSAEPRLITLKPATIRGVRSEGMVCSEKELGLSEEHEGILVLDPDAPVGIPLRDYLGDEILELSITPNRVDAYSIVGIAREVAALTNSPLRLPELAPIQVSVDPTLATVEASDLCHRFVGIALEGIRVAPSPWWLRRRLQLVGLRPINNVVDVTNYVMIEWGQPQHAFDRSRLRGGRLIVRRARPGEEIETLDHVRRPLNPDMLVIADAERPVGIAGVMGGLESEISDETTDVLLETANFDMLSIRRTARTLRLRTEASARFERGLDPNLCWPAAQRAVQLLSVLVPTCRVVAMVDHYPVPRRPWQIRFPRSEIPRLLGVDYPDERVISVFESLGLSVERGWDNGRSVWLVTVPTYRSDITIPADLVEEAARVIGYDTIPERLPVGQTVPVEIDPELRLVRQIQNGLVAAGLHEVITYPMVDDQALMALTPSGDRLPERIGFFIRPTQEFVRARNPIRPEWSIMRPSMLPTLLRNAAEQLKFNEAVAIFETGKVYLPRQRDELPDERRVVGCLLAGLATPRDLYQDERPVDYFDLKGILETILPRIGVADVAFCALTHPTLQPGRSAEIRARGRPIGVLGEVLVTVTERFGIPPQTRVVVAEIDIPAILEIGLAPISVRPVSRYQPVDQDFAIVVDESVPAADVAAAIRAAAGPLATEIRLFDVYRGPAIPPGKKSLAFRVIFSAPDRPLSEEELQRLRERIEQQVRRRVKGEFRR</sequence>
<dbReference type="InterPro" id="IPR005147">
    <property type="entry name" value="tRNA_synthase_B5-dom"/>
</dbReference>
<dbReference type="Pfam" id="PF03483">
    <property type="entry name" value="B3_4"/>
    <property type="match status" value="1"/>
</dbReference>
<dbReference type="GO" id="GO:0004826">
    <property type="term" value="F:phenylalanine-tRNA ligase activity"/>
    <property type="evidence" value="ECO:0007669"/>
    <property type="project" value="UniProtKB-UniRule"/>
</dbReference>
<evidence type="ECO:0000256" key="12">
    <source>
        <dbReference type="ARBA" id="ARBA00022917"/>
    </source>
</evidence>
<dbReference type="HAMAP" id="MF_00283">
    <property type="entry name" value="Phe_tRNA_synth_beta1"/>
    <property type="match status" value="1"/>
</dbReference>
<dbReference type="InterPro" id="IPR009061">
    <property type="entry name" value="DNA-bd_dom_put_sf"/>
</dbReference>
<dbReference type="SMART" id="SM00896">
    <property type="entry name" value="FDX-ACB"/>
    <property type="match status" value="1"/>
</dbReference>